<keyword evidence="2" id="KW-1185">Reference proteome</keyword>
<proteinExistence type="predicted"/>
<comment type="caution">
    <text evidence="1">The sequence shown here is derived from an EMBL/GenBank/DDBJ whole genome shotgun (WGS) entry which is preliminary data.</text>
</comment>
<accession>A0ABS0FAE3</accession>
<dbReference type="InterPro" id="IPR043749">
    <property type="entry name" value="DUF5694"/>
</dbReference>
<organism evidence="1 2">
    <name type="scientific">Kaistella gelatinilytica</name>
    <dbReference type="NCBI Taxonomy" id="2787636"/>
    <lineage>
        <taxon>Bacteria</taxon>
        <taxon>Pseudomonadati</taxon>
        <taxon>Bacteroidota</taxon>
        <taxon>Flavobacteriia</taxon>
        <taxon>Flavobacteriales</taxon>
        <taxon>Weeksellaceae</taxon>
        <taxon>Chryseobacterium group</taxon>
        <taxon>Kaistella</taxon>
    </lineage>
</organism>
<reference evidence="1 2" key="1">
    <citation type="submission" date="2020-11" db="EMBL/GenBank/DDBJ databases">
        <title>Kaistella gelatinilytica sp. nov., a flavobacterium isolated from Antarctic Soil.</title>
        <authorList>
            <person name="Li J."/>
        </authorList>
    </citation>
    <scope>NUCLEOTIDE SEQUENCE [LARGE SCALE GENOMIC DNA]</scope>
    <source>
        <strain evidence="1 2">G5-32</strain>
    </source>
</reference>
<sequence>MLAQFKPTIILVESGPKEQAGLDKNYAQYLQNPAKDTGFQSEIQFLAFEIGRLSQTKKIIGIDKQMGYDYMGIDKLAHEIEAKTYLKGQSEIKKMFQSLESESLVNRFIKMNTPGFYDAMINFNADLLTYVNTKDHFEGAEAAGDFYLRNLKMFANINRVKVNDNDRILILSGTTHAAFFDMFMKRSPKYEVVPITDYLKH</sequence>
<name>A0ABS0FAE3_9FLAO</name>
<evidence type="ECO:0000313" key="2">
    <source>
        <dbReference type="Proteomes" id="UP000660070"/>
    </source>
</evidence>
<dbReference type="Pfam" id="PF18950">
    <property type="entry name" value="DUF5694"/>
    <property type="match status" value="1"/>
</dbReference>
<gene>
    <name evidence="1" type="ORF">IV494_05410</name>
</gene>
<evidence type="ECO:0000313" key="1">
    <source>
        <dbReference type="EMBL" id="MBF8456615.1"/>
    </source>
</evidence>
<dbReference type="Proteomes" id="UP000660070">
    <property type="component" value="Unassembled WGS sequence"/>
</dbReference>
<dbReference type="RefSeq" id="WP_196079120.1">
    <property type="nucleotide sequence ID" value="NZ_JADPVI010000001.1"/>
</dbReference>
<dbReference type="EMBL" id="JADPVI010000001">
    <property type="protein sequence ID" value="MBF8456615.1"/>
    <property type="molecule type" value="Genomic_DNA"/>
</dbReference>
<protein>
    <submittedName>
        <fullName evidence="1">Uncharacterized protein</fullName>
    </submittedName>
</protein>